<keyword evidence="3" id="KW-1185">Reference proteome</keyword>
<accession>A0A6B7KT25</accession>
<dbReference type="EMBL" id="MK419955">
    <property type="protein sequence ID" value="QEI03489.1"/>
    <property type="molecule type" value="Genomic_DNA"/>
</dbReference>
<evidence type="ECO:0000313" key="3">
    <source>
        <dbReference type="Proteomes" id="UP001223634"/>
    </source>
</evidence>
<name>A0A6B7KT25_9ABAC</name>
<gene>
    <name evidence="2" type="primary">lef-6</name>
</gene>
<organism evidence="2 3">
    <name type="scientific">Spodoptera cosmioides nucleopolyhedrovirus</name>
    <dbReference type="NCBI Taxonomy" id="2605774"/>
    <lineage>
        <taxon>Viruses</taxon>
        <taxon>Viruses incertae sedis</taxon>
        <taxon>Naldaviricetes</taxon>
        <taxon>Lefavirales</taxon>
        <taxon>Baculoviridae</taxon>
        <taxon>Alphabaculovirus</taxon>
        <taxon>Alphabaculovirus spocosmioidis</taxon>
    </lineage>
</organism>
<evidence type="ECO:0000256" key="1">
    <source>
        <dbReference type="SAM" id="MobiDB-lite"/>
    </source>
</evidence>
<evidence type="ECO:0000313" key="2">
    <source>
        <dbReference type="EMBL" id="QEI03489.1"/>
    </source>
</evidence>
<proteinExistence type="predicted"/>
<protein>
    <submittedName>
        <fullName evidence="2">LEF-6</fullName>
    </submittedName>
</protein>
<reference evidence="2 3" key="1">
    <citation type="submission" date="2019-01" db="EMBL/GenBank/DDBJ databases">
        <title>The Spodoptera cosmioides nucleopolyhedrovirus (SpcoNPV) is a novel virus isolated from the polyphagous black armyworm, Spodoptera cosmioides (Walker) (Lepidoptera: Noctuidae).</title>
        <authorList>
            <person name="Santos E.R."/>
            <person name="Oliveira L.B."/>
            <person name="Silva L.A."/>
            <person name="Sosa-Gomez D.R."/>
            <person name="Ribeiro B.M."/>
            <person name="Ardisson-Araujo D.M.P."/>
        </authorList>
    </citation>
    <scope>NUCLEOTIDE SEQUENCE [LARGE SCALE GENOMIC DNA]</scope>
    <source>
        <strain evidence="2">VPN72</strain>
    </source>
</reference>
<sequence>MYVFYINGSHVEKRFGREFINFICGGKIKHDIKSEECTRKRVVVRSSYAAKKLLAANGRAFWPDGTKFRCKQLKPDNNNHRRRYDKYKPSSSSSYHLSSGGGGNSGGGDELCCDKKSAGSNCRRRHSSPALSEDWYNSTAFIDINFDDNNFINDNNNKSYYNNDTIQNLDMRI</sequence>
<dbReference type="Proteomes" id="UP001223634">
    <property type="component" value="Segment"/>
</dbReference>
<feature type="region of interest" description="Disordered" evidence="1">
    <location>
        <begin position="72"/>
        <end position="106"/>
    </location>
</feature>